<comment type="caution">
    <text evidence="3">The sequence shown here is derived from an EMBL/GenBank/DDBJ whole genome shotgun (WGS) entry which is preliminary data.</text>
</comment>
<keyword evidence="2" id="KW-0472">Membrane</keyword>
<feature type="transmembrane region" description="Helical" evidence="2">
    <location>
        <begin position="443"/>
        <end position="464"/>
    </location>
</feature>
<evidence type="ECO:0000256" key="2">
    <source>
        <dbReference type="SAM" id="Phobius"/>
    </source>
</evidence>
<proteinExistence type="predicted"/>
<evidence type="ECO:0000256" key="1">
    <source>
        <dbReference type="SAM" id="MobiDB-lite"/>
    </source>
</evidence>
<keyword evidence="4" id="KW-1185">Reference proteome</keyword>
<feature type="region of interest" description="Disordered" evidence="1">
    <location>
        <begin position="155"/>
        <end position="180"/>
    </location>
</feature>
<feature type="transmembrane region" description="Helical" evidence="2">
    <location>
        <begin position="411"/>
        <end position="431"/>
    </location>
</feature>
<feature type="transmembrane region" description="Helical" evidence="2">
    <location>
        <begin position="49"/>
        <end position="70"/>
    </location>
</feature>
<gene>
    <name evidence="3" type="ORF">PCOR1329_LOCUS83759</name>
</gene>
<organism evidence="3 4">
    <name type="scientific">Prorocentrum cordatum</name>
    <dbReference type="NCBI Taxonomy" id="2364126"/>
    <lineage>
        <taxon>Eukaryota</taxon>
        <taxon>Sar</taxon>
        <taxon>Alveolata</taxon>
        <taxon>Dinophyceae</taxon>
        <taxon>Prorocentrales</taxon>
        <taxon>Prorocentraceae</taxon>
        <taxon>Prorocentrum</taxon>
    </lineage>
</organism>
<keyword evidence="2" id="KW-1133">Transmembrane helix</keyword>
<feature type="transmembrane region" description="Helical" evidence="2">
    <location>
        <begin position="16"/>
        <end position="37"/>
    </location>
</feature>
<dbReference type="Proteomes" id="UP001189429">
    <property type="component" value="Unassembled WGS sequence"/>
</dbReference>
<accession>A0ABN9Y9F5</accession>
<protein>
    <submittedName>
        <fullName evidence="3">Uncharacterized protein</fullName>
    </submittedName>
</protein>
<feature type="transmembrane region" description="Helical" evidence="2">
    <location>
        <begin position="476"/>
        <end position="495"/>
    </location>
</feature>
<dbReference type="EMBL" id="CAUYUJ010022171">
    <property type="protein sequence ID" value="CAK0909317.1"/>
    <property type="molecule type" value="Genomic_DNA"/>
</dbReference>
<name>A0ABN9Y9F5_9DINO</name>
<reference evidence="3" key="1">
    <citation type="submission" date="2023-10" db="EMBL/GenBank/DDBJ databases">
        <authorList>
            <person name="Chen Y."/>
            <person name="Shah S."/>
            <person name="Dougan E. K."/>
            <person name="Thang M."/>
            <person name="Chan C."/>
        </authorList>
    </citation>
    <scope>NUCLEOTIDE SEQUENCE [LARGE SCALE GENOMIC DNA]</scope>
</reference>
<keyword evidence="2" id="KW-0812">Transmembrane</keyword>
<feature type="transmembrane region" description="Helical" evidence="2">
    <location>
        <begin position="82"/>
        <end position="105"/>
    </location>
</feature>
<evidence type="ECO:0000313" key="3">
    <source>
        <dbReference type="EMBL" id="CAK0909317.1"/>
    </source>
</evidence>
<evidence type="ECO:0000313" key="4">
    <source>
        <dbReference type="Proteomes" id="UP001189429"/>
    </source>
</evidence>
<sequence length="515" mass="56602">MFVNKLLHVLPAWERGIVLALGSGLFLPFGGVVALVWRPGRVDRQLSRIVAFSSGALITATLLEIFPTAFSTTVDEGYDKQWSYALCTSVMFAFVVATILGKIVSEQPAILISKMLEAVRRTKDADIHLERDSQGARVANKFISDWRGFDDERWPPRRSSRLSSSSKAGGRVRTSRGSATEGMLAAQRIVDSLLKVARDQGDLRRTLDDHAGQDVVERGSFTPQEFCRFVLDVTKADDSAFAEPLWEELSQGGPTLELLARMLQPFWELARQRHSVRTSSTGGLIRSLHFAQFAKGQKHSEDDDDGASVSGVSLAESVILYARLDQMEEFIVEQLEPAIRPFSDHLAAFLTHVLTGTVIYHIWQVDQKTATVFAVMNVLRNVPEGLLLTSNAISSLSGSHWAMNMKMTFRAFTGSLIIGLSEGLGAGLASLMAFESVQWPREVFIVMLLALGATFIYAGVCCYMNKAKEINPDKEFPSYSFMVGTTVMSFAMVVVDAGPLRTGETLGRAGTLSSQ</sequence>